<proteinExistence type="predicted"/>
<accession>A0ABT7Y7H2</accession>
<keyword evidence="1" id="KW-0812">Transmembrane</keyword>
<evidence type="ECO:0000313" key="3">
    <source>
        <dbReference type="Proteomes" id="UP001169719"/>
    </source>
</evidence>
<comment type="caution">
    <text evidence="2">The sequence shown here is derived from an EMBL/GenBank/DDBJ whole genome shotgun (WGS) entry which is preliminary data.</text>
</comment>
<dbReference type="EMBL" id="JAUEOZ010000003">
    <property type="protein sequence ID" value="MDN2484002.1"/>
    <property type="molecule type" value="Genomic_DNA"/>
</dbReference>
<feature type="transmembrane region" description="Helical" evidence="1">
    <location>
        <begin position="29"/>
        <end position="46"/>
    </location>
</feature>
<dbReference type="RefSeq" id="WP_289964203.1">
    <property type="nucleotide sequence ID" value="NZ_JAUEOZ010000003.1"/>
</dbReference>
<reference evidence="2" key="1">
    <citation type="submission" date="2024-05" db="EMBL/GenBank/DDBJ databases">
        <title>Genome Sequences of Four Agar- Degrading Marine Bacteria.</title>
        <authorList>
            <person name="Phillips E.K."/>
            <person name="Shaffer J.C."/>
            <person name="Henson M.W."/>
            <person name="Temperton B."/>
            <person name="Thrash C.J."/>
            <person name="Martin M.O."/>
        </authorList>
    </citation>
    <scope>NUCLEOTIDE SEQUENCE</scope>
    <source>
        <strain evidence="2">EKP203</strain>
    </source>
</reference>
<evidence type="ECO:0000256" key="1">
    <source>
        <dbReference type="SAM" id="Phobius"/>
    </source>
</evidence>
<keyword evidence="1" id="KW-0472">Membrane</keyword>
<dbReference type="Proteomes" id="UP001169719">
    <property type="component" value="Unassembled WGS sequence"/>
</dbReference>
<keyword evidence="1" id="KW-1133">Transmembrane helix</keyword>
<name>A0ABT7Y7H2_9VIBR</name>
<gene>
    <name evidence="2" type="ORF">QWJ08_21840</name>
</gene>
<evidence type="ECO:0000313" key="2">
    <source>
        <dbReference type="EMBL" id="MDN2484002.1"/>
    </source>
</evidence>
<keyword evidence="3" id="KW-1185">Reference proteome</keyword>
<protein>
    <submittedName>
        <fullName evidence="2">Uncharacterized protein</fullName>
    </submittedName>
</protein>
<sequence length="65" mass="7275">MKKLFSLALMILGFYLVLSNSGGDIVPIVFGIILGIIGASWYGVITKREKAELDAKVWPKDEEYR</sequence>
<organism evidence="2 3">
    <name type="scientific">Vibrio agarivorans</name>
    <dbReference type="NCBI Taxonomy" id="153622"/>
    <lineage>
        <taxon>Bacteria</taxon>
        <taxon>Pseudomonadati</taxon>
        <taxon>Pseudomonadota</taxon>
        <taxon>Gammaproteobacteria</taxon>
        <taxon>Vibrionales</taxon>
        <taxon>Vibrionaceae</taxon>
        <taxon>Vibrio</taxon>
    </lineage>
</organism>